<comment type="caution">
    <text evidence="4">The sequence shown here is derived from an EMBL/GenBank/DDBJ whole genome shotgun (WGS) entry which is preliminary data.</text>
</comment>
<evidence type="ECO:0000313" key="4">
    <source>
        <dbReference type="EMBL" id="KAL1878321.1"/>
    </source>
</evidence>
<keyword evidence="2" id="KW-0732">Signal</keyword>
<evidence type="ECO:0000259" key="3">
    <source>
        <dbReference type="Pfam" id="PF24866"/>
    </source>
</evidence>
<keyword evidence="5" id="KW-1185">Reference proteome</keyword>
<accession>A0ABR3XRF3</accession>
<dbReference type="InterPro" id="IPR056634">
    <property type="entry name" value="DUF7732"/>
</dbReference>
<evidence type="ECO:0000256" key="2">
    <source>
        <dbReference type="SAM" id="SignalP"/>
    </source>
</evidence>
<dbReference type="PANTHER" id="PTHR42091">
    <property type="entry name" value="CONSERVED GLYCINE-RICH PROTEIN (AFU_ORTHOLOGUE AFUA_7G02440)"/>
    <property type="match status" value="1"/>
</dbReference>
<reference evidence="4 5" key="1">
    <citation type="journal article" date="2024" name="IMA Fungus">
        <title>IMA Genome - F19 : A genome assembly and annotation guide to empower mycologists, including annotated draft genome sequences of Ceratocystis pirilliformis, Diaporthe australafricana, Fusarium ophioides, Paecilomyces lecythidis, and Sporothrix stenoceras.</title>
        <authorList>
            <person name="Aylward J."/>
            <person name="Wilson A.M."/>
            <person name="Visagie C.M."/>
            <person name="Spraker J."/>
            <person name="Barnes I."/>
            <person name="Buitendag C."/>
            <person name="Ceriani C."/>
            <person name="Del Mar Angel L."/>
            <person name="du Plessis D."/>
            <person name="Fuchs T."/>
            <person name="Gasser K."/>
            <person name="Kramer D."/>
            <person name="Li W."/>
            <person name="Munsamy K."/>
            <person name="Piso A."/>
            <person name="Price J.L."/>
            <person name="Sonnekus B."/>
            <person name="Thomas C."/>
            <person name="van der Nest A."/>
            <person name="van Dijk A."/>
            <person name="van Heerden A."/>
            <person name="van Vuuren N."/>
            <person name="Yilmaz N."/>
            <person name="Duong T.A."/>
            <person name="van der Merwe N.A."/>
            <person name="Wingfield M.J."/>
            <person name="Wingfield B.D."/>
        </authorList>
    </citation>
    <scope>NUCLEOTIDE SEQUENCE [LARGE SCALE GENOMIC DNA]</scope>
    <source>
        <strain evidence="4 5">CMW 18167</strain>
    </source>
</reference>
<feature type="region of interest" description="Disordered" evidence="1">
    <location>
        <begin position="45"/>
        <end position="110"/>
    </location>
</feature>
<protein>
    <recommendedName>
        <fullName evidence="3">DUF7732 domain-containing protein</fullName>
    </recommendedName>
</protein>
<feature type="compositionally biased region" description="Low complexity" evidence="1">
    <location>
        <begin position="80"/>
        <end position="109"/>
    </location>
</feature>
<evidence type="ECO:0000256" key="1">
    <source>
        <dbReference type="SAM" id="MobiDB-lite"/>
    </source>
</evidence>
<feature type="domain" description="DUF7732" evidence="3">
    <location>
        <begin position="115"/>
        <end position="236"/>
    </location>
</feature>
<dbReference type="PANTHER" id="PTHR42091:SF1">
    <property type="entry name" value="CONSERVED GLYCINE-RICH PROTEIN (AFU_ORTHOLOGUE AFUA_7G02440)"/>
    <property type="match status" value="1"/>
</dbReference>
<name>A0ABR3XRF3_9EURO</name>
<sequence>MKVTLLSTLLLLLPANVTPISIPRLDLAVRDADLVSTLPSELYDAPDLEKRKGGGGGGRGGGGSSGGSSSGGRSGGSSGGSSSPKGSSGTSRTSNTGGTSSRGSGPARSYGGGAYYAGGARTPYTAGRRSPSGLSPVLLPVAAVAFFPGIWLSGVYAYPYIHPYHYISPYTHRNESRPVECLCQQYSECGCDDNNNSTFLHSLLNGTEPQNTSTVRLATVNDTEKIFINGTLPNGTTAASGSSAASTARLQELSGYWVMVAAVTGMIYLL</sequence>
<dbReference type="Pfam" id="PF24866">
    <property type="entry name" value="DUF7732"/>
    <property type="match status" value="1"/>
</dbReference>
<organism evidence="4 5">
    <name type="scientific">Paecilomyces lecythidis</name>
    <dbReference type="NCBI Taxonomy" id="3004212"/>
    <lineage>
        <taxon>Eukaryota</taxon>
        <taxon>Fungi</taxon>
        <taxon>Dikarya</taxon>
        <taxon>Ascomycota</taxon>
        <taxon>Pezizomycotina</taxon>
        <taxon>Eurotiomycetes</taxon>
        <taxon>Eurotiomycetidae</taxon>
        <taxon>Eurotiales</taxon>
        <taxon>Thermoascaceae</taxon>
        <taxon>Paecilomyces</taxon>
    </lineage>
</organism>
<gene>
    <name evidence="4" type="ORF">Plec18167_004389</name>
</gene>
<feature type="signal peptide" evidence="2">
    <location>
        <begin position="1"/>
        <end position="19"/>
    </location>
</feature>
<dbReference type="Proteomes" id="UP001583193">
    <property type="component" value="Unassembled WGS sequence"/>
</dbReference>
<dbReference type="EMBL" id="JAVDPF010000012">
    <property type="protein sequence ID" value="KAL1878321.1"/>
    <property type="molecule type" value="Genomic_DNA"/>
</dbReference>
<feature type="chain" id="PRO_5046617624" description="DUF7732 domain-containing protein" evidence="2">
    <location>
        <begin position="20"/>
        <end position="270"/>
    </location>
</feature>
<proteinExistence type="predicted"/>
<evidence type="ECO:0000313" key="5">
    <source>
        <dbReference type="Proteomes" id="UP001583193"/>
    </source>
</evidence>
<feature type="compositionally biased region" description="Gly residues" evidence="1">
    <location>
        <begin position="54"/>
        <end position="79"/>
    </location>
</feature>